<reference evidence="1 2" key="1">
    <citation type="submission" date="2021-03" db="EMBL/GenBank/DDBJ databases">
        <title>Genomic Encyclopedia of Type Strains, Phase IV (KMG-IV): sequencing the most valuable type-strain genomes for metagenomic binning, comparative biology and taxonomic classification.</title>
        <authorList>
            <person name="Goeker M."/>
        </authorList>
    </citation>
    <scope>NUCLEOTIDE SEQUENCE [LARGE SCALE GENOMIC DNA]</scope>
    <source>
        <strain evidence="1 2">DSM 24004</strain>
    </source>
</reference>
<dbReference type="NCBIfam" id="NF038093">
    <property type="entry name" value="GrdX"/>
    <property type="match status" value="1"/>
</dbReference>
<evidence type="ECO:0008006" key="3">
    <source>
        <dbReference type="Google" id="ProtNLM"/>
    </source>
</evidence>
<dbReference type="RefSeq" id="WP_209511274.1">
    <property type="nucleotide sequence ID" value="NZ_JAGGKS010000003.1"/>
</dbReference>
<protein>
    <recommendedName>
        <fullName evidence="3">GrdX protein</fullName>
    </recommendedName>
</protein>
<accession>A0ABS4GCY9</accession>
<proteinExistence type="predicted"/>
<dbReference type="Proteomes" id="UP001519342">
    <property type="component" value="Unassembled WGS sequence"/>
</dbReference>
<name>A0ABS4GCY9_9FIRM</name>
<dbReference type="EMBL" id="JAGGKS010000003">
    <property type="protein sequence ID" value="MBP1925548.1"/>
    <property type="molecule type" value="Genomic_DNA"/>
</dbReference>
<organism evidence="1 2">
    <name type="scientific">Sedimentibacter acidaminivorans</name>
    <dbReference type="NCBI Taxonomy" id="913099"/>
    <lineage>
        <taxon>Bacteria</taxon>
        <taxon>Bacillati</taxon>
        <taxon>Bacillota</taxon>
        <taxon>Tissierellia</taxon>
        <taxon>Sedimentibacter</taxon>
    </lineage>
</organism>
<sequence>MIITNNNTVYEKYKNDYNINFINGGFKDVLITTRDKIHEGYELLTHPLSSSIKPNETPYKSIIISDNKGNINYNSLIIIENSIIAYDKFNNMKVYNNYSEKIIEDFKLIDLTVLESALNT</sequence>
<evidence type="ECO:0000313" key="1">
    <source>
        <dbReference type="EMBL" id="MBP1925548.1"/>
    </source>
</evidence>
<evidence type="ECO:0000313" key="2">
    <source>
        <dbReference type="Proteomes" id="UP001519342"/>
    </source>
</evidence>
<comment type="caution">
    <text evidence="1">The sequence shown here is derived from an EMBL/GenBank/DDBJ whole genome shotgun (WGS) entry which is preliminary data.</text>
</comment>
<gene>
    <name evidence="1" type="ORF">J2Z76_001407</name>
</gene>
<keyword evidence="2" id="KW-1185">Reference proteome</keyword>
<dbReference type="InterPro" id="IPR047735">
    <property type="entry name" value="GrdX-like"/>
</dbReference>